<sequence length="148" mass="16284">MTQEEKFTLNTLQTFTGCDFEAYRNRGEAFRQRLSGAVLNALQLTDSWRTDCEMRGEWGGAYPVHLRLTRADAPGLAVELASPSPDSPLWCAVLTDARTRSRISLSVSYHFEPATLRSTLEKIAEYTRAGFTGAGELVAALRMGGHAA</sequence>
<dbReference type="OrthoDB" id="6488194at2"/>
<dbReference type="RefSeq" id="WP_097098550.1">
    <property type="nucleotide sequence ID" value="NZ_OCMY01000004.1"/>
</dbReference>
<organism evidence="1 2">
    <name type="scientific">Candidatus Pantoea floridensis</name>
    <dbReference type="NCBI Taxonomy" id="1938870"/>
    <lineage>
        <taxon>Bacteria</taxon>
        <taxon>Pseudomonadati</taxon>
        <taxon>Pseudomonadota</taxon>
        <taxon>Gammaproteobacteria</taxon>
        <taxon>Enterobacterales</taxon>
        <taxon>Erwiniaceae</taxon>
        <taxon>Pantoea</taxon>
    </lineage>
</organism>
<dbReference type="InterPro" id="IPR009385">
    <property type="entry name" value="Plasmid_inh_PsiB"/>
</dbReference>
<accession>A0A286DS12</accession>
<dbReference type="Proteomes" id="UP000219271">
    <property type="component" value="Unassembled WGS sequence"/>
</dbReference>
<dbReference type="Gene3D" id="3.40.50.11880">
    <property type="entry name" value="Plasmid SOS inhibition protein"/>
    <property type="match status" value="1"/>
</dbReference>
<dbReference type="Pfam" id="PF06290">
    <property type="entry name" value="PsiB"/>
    <property type="match status" value="1"/>
</dbReference>
<evidence type="ECO:0000313" key="1">
    <source>
        <dbReference type="EMBL" id="SOD61466.1"/>
    </source>
</evidence>
<reference evidence="2" key="1">
    <citation type="submission" date="2017-09" db="EMBL/GenBank/DDBJ databases">
        <authorList>
            <person name="Varghese N."/>
            <person name="Submissions S."/>
        </authorList>
    </citation>
    <scope>NUCLEOTIDE SEQUENCE [LARGE SCALE GENOMIC DNA]</scope>
    <source>
        <strain evidence="2">JKS000234</strain>
    </source>
</reference>
<dbReference type="InterPro" id="IPR038131">
    <property type="entry name" value="PsiB-like_sf"/>
</dbReference>
<dbReference type="PROSITE" id="PS51257">
    <property type="entry name" value="PROKAR_LIPOPROTEIN"/>
    <property type="match status" value="1"/>
</dbReference>
<dbReference type="EMBL" id="OCMY01000004">
    <property type="protein sequence ID" value="SOD61466.1"/>
    <property type="molecule type" value="Genomic_DNA"/>
</dbReference>
<keyword evidence="2" id="KW-1185">Reference proteome</keyword>
<name>A0A286DS12_9GAMM</name>
<dbReference type="AlphaFoldDB" id="A0A286DS12"/>
<protein>
    <submittedName>
        <fullName evidence="1">SOS inhibition protein (PsiB)</fullName>
    </submittedName>
</protein>
<proteinExistence type="predicted"/>
<gene>
    <name evidence="1" type="ORF">SAMN06273570_5148</name>
</gene>
<evidence type="ECO:0000313" key="2">
    <source>
        <dbReference type="Proteomes" id="UP000219271"/>
    </source>
</evidence>